<feature type="region of interest" description="Disordered" evidence="1">
    <location>
        <begin position="1"/>
        <end position="23"/>
    </location>
</feature>
<keyword evidence="4" id="KW-1185">Reference proteome</keyword>
<feature type="region of interest" description="Disordered" evidence="1">
    <location>
        <begin position="53"/>
        <end position="145"/>
    </location>
</feature>
<evidence type="ECO:0000256" key="2">
    <source>
        <dbReference type="SAM" id="Phobius"/>
    </source>
</evidence>
<feature type="compositionally biased region" description="Polar residues" evidence="1">
    <location>
        <begin position="232"/>
        <end position="254"/>
    </location>
</feature>
<feature type="region of interest" description="Disordered" evidence="1">
    <location>
        <begin position="621"/>
        <end position="677"/>
    </location>
</feature>
<feature type="compositionally biased region" description="Gly residues" evidence="1">
    <location>
        <begin position="769"/>
        <end position="782"/>
    </location>
</feature>
<keyword evidence="2" id="KW-0812">Transmembrane</keyword>
<feature type="region of interest" description="Disordered" evidence="1">
    <location>
        <begin position="160"/>
        <end position="291"/>
    </location>
</feature>
<feature type="region of interest" description="Disordered" evidence="1">
    <location>
        <begin position="308"/>
        <end position="338"/>
    </location>
</feature>
<feature type="compositionally biased region" description="Low complexity" evidence="1">
    <location>
        <begin position="315"/>
        <end position="338"/>
    </location>
</feature>
<feature type="compositionally biased region" description="Low complexity" evidence="1">
    <location>
        <begin position="274"/>
        <end position="283"/>
    </location>
</feature>
<feature type="compositionally biased region" description="Polar residues" evidence="1">
    <location>
        <begin position="1"/>
        <end position="11"/>
    </location>
</feature>
<feature type="compositionally biased region" description="Basic and acidic residues" evidence="1">
    <location>
        <begin position="815"/>
        <end position="834"/>
    </location>
</feature>
<dbReference type="Proteomes" id="UP000324022">
    <property type="component" value="Unassembled WGS sequence"/>
</dbReference>
<feature type="compositionally biased region" description="Polar residues" evidence="1">
    <location>
        <begin position="736"/>
        <end position="745"/>
    </location>
</feature>
<feature type="compositionally biased region" description="Basic and acidic residues" evidence="1">
    <location>
        <begin position="217"/>
        <end position="230"/>
    </location>
</feature>
<accession>A0A5C3EKG1</accession>
<feature type="compositionally biased region" description="Low complexity" evidence="1">
    <location>
        <begin position="78"/>
        <end position="87"/>
    </location>
</feature>
<feature type="compositionally biased region" description="Polar residues" evidence="1">
    <location>
        <begin position="406"/>
        <end position="433"/>
    </location>
</feature>
<feature type="compositionally biased region" description="Polar residues" evidence="1">
    <location>
        <begin position="638"/>
        <end position="648"/>
    </location>
</feature>
<protein>
    <submittedName>
        <fullName evidence="3">Uncharacterized protein</fullName>
    </submittedName>
</protein>
<feature type="compositionally biased region" description="Polar residues" evidence="1">
    <location>
        <begin position="63"/>
        <end position="77"/>
    </location>
</feature>
<sequence length="1155" mass="123651">MPTPSSATNGYSRHYNDGETPNAITSTLPRVNLMALSTPSSFVYFFLLNPTTNDSSHDRKPVRTTTSSESLVNTITASPSSLSTTLSRHQLPASSSEAASKIGAAGTISRPSSVSYRRSPSWSGALSDSSRTPAPGSEQDHNASTSAALARLEGLARITDSSTAQTLRGPSAQTRSWPFLADNGPSRRRLSSHSDTARRWSVDAANKPHKQMSPARGQERISWDQLRYLRDVQSTPPAEPTPQQQVSFSSQRVGQSHPAEALSLEPLTPETASRRSPASAGASQPNTPSVLTTGDWSFLHSFLRSSPENASTVLGSPMSGRRPGSGSTSRDFALRSPLSPPLHSWSHLQQTVGNDDYEASRSITPATVRPGSGALEPILESASMDQDTSLGDTSVFVFDRYRFSSASARSEPTDTSQRSSPAPATHSEAATGQSSRGSSRGTDLSTQGSTAGFRPKELVLTGASRLQGHRRASSRLSRSISVPLLTLQTTPTDNSGRVGYAERARSETAGSPLSARAYLTPTPTFASFPVSSPPPPHSSNPLVFGTDGVGTYVADARRDVMEPQVSADQASKATLGDQDEQKAIPHSRSIPANISVSRPPGPAAVAVGEDDMADSFEVSPLQPAQEVGSRLSPKDRASVTTPRKSQISPDADANRSLRSESLSPRSAASAETRSSGTVELVSWHVATTDLTGPRRSEEIFRPLSTAMAMSRSGHGSSRDTVVSGSLPQTAAGRTASYRSSMQVPQTPLKGGTDFMWGRPESRSRDAEGRGGSSAGGNVGRGGQVGLGYSVPIPSTGARAGCIVYPDIRSHSIGGQDRDSKQNGAEASRRSEGEYRISSPPGAMRRLLLELEHGSTDEPASRTAGSRPEFADDRRRGEGQINTSAYHQRSSTLSCIEILPRSSSMRRRHQSIDVHGRQCRTLVDNAAATGGLEAVAEHPAGLVTASSSVSRVAPSKSKGIEHPQHDSSSPELNIDPKPQRLSARLVASQRIKIALELFTIAFQALYFAFESPYLWKIITPALPLVASSLFLSLNILILQMHTLQPVHHKLYLSFVLLTIPTFLYCSSTCVLKIIRLMNTADHGASAPGIHFFHHTRTRTRTRKGNAFTEVLRNTPMSAVLLILGMVGAPVEVALATMMLRQMVDRRRRRKGSAQYE</sequence>
<feature type="region of interest" description="Disordered" evidence="1">
    <location>
        <begin position="730"/>
        <end position="782"/>
    </location>
</feature>
<feature type="compositionally biased region" description="Basic and acidic residues" evidence="1">
    <location>
        <begin position="759"/>
        <end position="768"/>
    </location>
</feature>
<reference evidence="3 4" key="1">
    <citation type="submission" date="2018-03" db="EMBL/GenBank/DDBJ databases">
        <authorList>
            <person name="Guldener U."/>
        </authorList>
    </citation>
    <scope>NUCLEOTIDE SEQUENCE [LARGE SCALE GENOMIC DNA]</scope>
    <source>
        <strain evidence="3 4">NBRC100155</strain>
    </source>
</reference>
<feature type="region of interest" description="Disordered" evidence="1">
    <location>
        <begin position="808"/>
        <end position="874"/>
    </location>
</feature>
<feature type="region of interest" description="Disordered" evidence="1">
    <location>
        <begin position="952"/>
        <end position="975"/>
    </location>
</feature>
<evidence type="ECO:0000256" key="1">
    <source>
        <dbReference type="SAM" id="MobiDB-lite"/>
    </source>
</evidence>
<feature type="compositionally biased region" description="Polar residues" evidence="1">
    <location>
        <begin position="160"/>
        <end position="176"/>
    </location>
</feature>
<organism evidence="3 4">
    <name type="scientific">Ustilago trichophora</name>
    <dbReference type="NCBI Taxonomy" id="86804"/>
    <lineage>
        <taxon>Eukaryota</taxon>
        <taxon>Fungi</taxon>
        <taxon>Dikarya</taxon>
        <taxon>Basidiomycota</taxon>
        <taxon>Ustilaginomycotina</taxon>
        <taxon>Ustilaginomycetes</taxon>
        <taxon>Ustilaginales</taxon>
        <taxon>Ustilaginaceae</taxon>
        <taxon>Ustilago</taxon>
    </lineage>
</organism>
<keyword evidence="2" id="KW-1133">Transmembrane helix</keyword>
<feature type="compositionally biased region" description="Low complexity" evidence="1">
    <location>
        <begin position="659"/>
        <end position="671"/>
    </location>
</feature>
<evidence type="ECO:0000313" key="4">
    <source>
        <dbReference type="Proteomes" id="UP000324022"/>
    </source>
</evidence>
<feature type="region of interest" description="Disordered" evidence="1">
    <location>
        <begin position="406"/>
        <end position="456"/>
    </location>
</feature>
<dbReference type="EMBL" id="OOIN01000036">
    <property type="protein sequence ID" value="SPO31008.1"/>
    <property type="molecule type" value="Genomic_DNA"/>
</dbReference>
<dbReference type="AlphaFoldDB" id="A0A5C3EKG1"/>
<keyword evidence="2" id="KW-0472">Membrane</keyword>
<feature type="transmembrane region" description="Helical" evidence="2">
    <location>
        <begin position="1049"/>
        <end position="1073"/>
    </location>
</feature>
<feature type="compositionally biased region" description="Low complexity" evidence="1">
    <location>
        <begin position="109"/>
        <end position="123"/>
    </location>
</feature>
<feature type="transmembrane region" description="Helical" evidence="2">
    <location>
        <begin position="1020"/>
        <end position="1037"/>
    </location>
</feature>
<proteinExistence type="predicted"/>
<dbReference type="OrthoDB" id="2551367at2759"/>
<gene>
    <name evidence="3" type="ORF">UTRI_05354_B</name>
</gene>
<name>A0A5C3EKG1_9BASI</name>
<evidence type="ECO:0000313" key="3">
    <source>
        <dbReference type="EMBL" id="SPO31008.1"/>
    </source>
</evidence>
<feature type="compositionally biased region" description="Basic and acidic residues" evidence="1">
    <location>
        <begin position="846"/>
        <end position="859"/>
    </location>
</feature>
<feature type="transmembrane region" description="Helical" evidence="2">
    <location>
        <begin position="1117"/>
        <end position="1138"/>
    </location>
</feature>
<feature type="region of interest" description="Disordered" evidence="1">
    <location>
        <begin position="563"/>
        <end position="607"/>
    </location>
</feature>